<evidence type="ECO:0000313" key="1">
    <source>
        <dbReference type="EMBL" id="JAE11892.1"/>
    </source>
</evidence>
<reference evidence="1" key="2">
    <citation type="journal article" date="2015" name="Data Brief">
        <title>Shoot transcriptome of the giant reed, Arundo donax.</title>
        <authorList>
            <person name="Barrero R.A."/>
            <person name="Guerrero F.D."/>
            <person name="Moolhuijzen P."/>
            <person name="Goolsby J.A."/>
            <person name="Tidwell J."/>
            <person name="Bellgard S.E."/>
            <person name="Bellgard M.I."/>
        </authorList>
    </citation>
    <scope>NUCLEOTIDE SEQUENCE</scope>
    <source>
        <tissue evidence="1">Shoot tissue taken approximately 20 cm above the soil surface</tissue>
    </source>
</reference>
<name>A0A0A9FHR1_ARUDO</name>
<dbReference type="EMBL" id="GBRH01186004">
    <property type="protein sequence ID" value="JAE11892.1"/>
    <property type="molecule type" value="Transcribed_RNA"/>
</dbReference>
<reference evidence="1" key="1">
    <citation type="submission" date="2014-09" db="EMBL/GenBank/DDBJ databases">
        <authorList>
            <person name="Magalhaes I.L.F."/>
            <person name="Oliveira U."/>
            <person name="Santos F.R."/>
            <person name="Vidigal T.H.D.A."/>
            <person name="Brescovit A.D."/>
            <person name="Santos A.J."/>
        </authorList>
    </citation>
    <scope>NUCLEOTIDE SEQUENCE</scope>
    <source>
        <tissue evidence="1">Shoot tissue taken approximately 20 cm above the soil surface</tissue>
    </source>
</reference>
<protein>
    <submittedName>
        <fullName evidence="1">Uncharacterized protein</fullName>
    </submittedName>
</protein>
<organism evidence="1">
    <name type="scientific">Arundo donax</name>
    <name type="common">Giant reed</name>
    <name type="synonym">Donax arundinaceus</name>
    <dbReference type="NCBI Taxonomy" id="35708"/>
    <lineage>
        <taxon>Eukaryota</taxon>
        <taxon>Viridiplantae</taxon>
        <taxon>Streptophyta</taxon>
        <taxon>Embryophyta</taxon>
        <taxon>Tracheophyta</taxon>
        <taxon>Spermatophyta</taxon>
        <taxon>Magnoliopsida</taxon>
        <taxon>Liliopsida</taxon>
        <taxon>Poales</taxon>
        <taxon>Poaceae</taxon>
        <taxon>PACMAD clade</taxon>
        <taxon>Arundinoideae</taxon>
        <taxon>Arundineae</taxon>
        <taxon>Arundo</taxon>
    </lineage>
</organism>
<proteinExistence type="predicted"/>
<accession>A0A0A9FHR1</accession>
<sequence>MGFVSMFLKLMK</sequence>